<protein>
    <submittedName>
        <fullName evidence="2">Uncharacterized protein</fullName>
    </submittedName>
</protein>
<proteinExistence type="predicted"/>
<evidence type="ECO:0000313" key="2">
    <source>
        <dbReference type="EMBL" id="TKW36393.1"/>
    </source>
</evidence>
<dbReference type="EMBL" id="CM016553">
    <property type="protein sequence ID" value="TKW36393.1"/>
    <property type="molecule type" value="Genomic_DNA"/>
</dbReference>
<feature type="compositionally biased region" description="Low complexity" evidence="1">
    <location>
        <begin position="67"/>
        <end position="78"/>
    </location>
</feature>
<dbReference type="Gramene" id="TKW36393">
    <property type="protein sequence ID" value="TKW36393"/>
    <property type="gene ID" value="SEVIR_2G437500v2"/>
</dbReference>
<sequence>MLPTSARMQSSLSAAAQRLAKGHFSTRASASSGPVPPSVLSPLPVPEAHAGLLLRPFGGPPRGRFISSTATLSSNSNSKPEAPRAANNPATGGASSNSNSKPEAPGAANNPATGGASSAPVPPLHLMSFGGPQGSKLRDSEEFLQQNEVLQTLPRDRLIWPVSGHTHLFPDLGRELFRSALLIPFVSHLQKCTSEGVFEEGNVGVIEELNAFGLKEVFPYQVDDLTDDMMLKNF</sequence>
<accession>A0A4U6W4T7</accession>
<feature type="compositionally biased region" description="Low complexity" evidence="1">
    <location>
        <begin position="1"/>
        <end position="19"/>
    </location>
</feature>
<feature type="compositionally biased region" description="Low complexity" evidence="1">
    <location>
        <begin position="104"/>
        <end position="119"/>
    </location>
</feature>
<dbReference type="AlphaFoldDB" id="A0A4U6W4T7"/>
<organism evidence="2 3">
    <name type="scientific">Setaria viridis</name>
    <name type="common">Green bristlegrass</name>
    <name type="synonym">Setaria italica subsp. viridis</name>
    <dbReference type="NCBI Taxonomy" id="4556"/>
    <lineage>
        <taxon>Eukaryota</taxon>
        <taxon>Viridiplantae</taxon>
        <taxon>Streptophyta</taxon>
        <taxon>Embryophyta</taxon>
        <taxon>Tracheophyta</taxon>
        <taxon>Spermatophyta</taxon>
        <taxon>Magnoliopsida</taxon>
        <taxon>Liliopsida</taxon>
        <taxon>Poales</taxon>
        <taxon>Poaceae</taxon>
        <taxon>PACMAD clade</taxon>
        <taxon>Panicoideae</taxon>
        <taxon>Panicodae</taxon>
        <taxon>Paniceae</taxon>
        <taxon>Cenchrinae</taxon>
        <taxon>Setaria</taxon>
    </lineage>
</organism>
<name>A0A4U6W4T7_SETVI</name>
<feature type="compositionally biased region" description="Polar residues" evidence="1">
    <location>
        <begin position="88"/>
        <end position="101"/>
    </location>
</feature>
<feature type="compositionally biased region" description="Pro residues" evidence="1">
    <location>
        <begin position="34"/>
        <end position="45"/>
    </location>
</feature>
<gene>
    <name evidence="2" type="ORF">SEVIR_2G437500v2</name>
</gene>
<feature type="region of interest" description="Disordered" evidence="1">
    <location>
        <begin position="1"/>
        <end position="45"/>
    </location>
</feature>
<feature type="region of interest" description="Disordered" evidence="1">
    <location>
        <begin position="64"/>
        <end position="137"/>
    </location>
</feature>
<evidence type="ECO:0000313" key="3">
    <source>
        <dbReference type="Proteomes" id="UP000298652"/>
    </source>
</evidence>
<reference evidence="2" key="1">
    <citation type="submission" date="2019-03" db="EMBL/GenBank/DDBJ databases">
        <title>WGS assembly of Setaria viridis.</title>
        <authorList>
            <person name="Huang P."/>
            <person name="Jenkins J."/>
            <person name="Grimwood J."/>
            <person name="Barry K."/>
            <person name="Healey A."/>
            <person name="Mamidi S."/>
            <person name="Sreedasyam A."/>
            <person name="Shu S."/>
            <person name="Feldman M."/>
            <person name="Wu J."/>
            <person name="Yu Y."/>
            <person name="Chen C."/>
            <person name="Johnson J."/>
            <person name="Rokhsar D."/>
            <person name="Baxter I."/>
            <person name="Schmutz J."/>
            <person name="Brutnell T."/>
            <person name="Kellogg E."/>
        </authorList>
    </citation>
    <scope>NUCLEOTIDE SEQUENCE [LARGE SCALE GENOMIC DNA]</scope>
</reference>
<evidence type="ECO:0000256" key="1">
    <source>
        <dbReference type="SAM" id="MobiDB-lite"/>
    </source>
</evidence>
<dbReference type="Proteomes" id="UP000298652">
    <property type="component" value="Chromosome 2"/>
</dbReference>
<keyword evidence="3" id="KW-1185">Reference proteome</keyword>